<evidence type="ECO:0000256" key="7">
    <source>
        <dbReference type="SAM" id="Phobius"/>
    </source>
</evidence>
<proteinExistence type="predicted"/>
<dbReference type="InterPro" id="IPR003598">
    <property type="entry name" value="Ig_sub2"/>
</dbReference>
<accession>A0A8S3R3S2</accession>
<dbReference type="GO" id="GO:0016020">
    <property type="term" value="C:membrane"/>
    <property type="evidence" value="ECO:0007669"/>
    <property type="project" value="UniProtKB-SubCell"/>
</dbReference>
<comment type="subcellular location">
    <subcellularLocation>
        <location evidence="1">Membrane</location>
    </subcellularLocation>
</comment>
<dbReference type="InterPro" id="IPR007110">
    <property type="entry name" value="Ig-like_dom"/>
</dbReference>
<dbReference type="Pfam" id="PF13927">
    <property type="entry name" value="Ig_3"/>
    <property type="match status" value="1"/>
</dbReference>
<dbReference type="PANTHER" id="PTHR23277:SF108">
    <property type="entry name" value="FASCICLIN-3"/>
    <property type="match status" value="1"/>
</dbReference>
<feature type="transmembrane region" description="Helical" evidence="7">
    <location>
        <begin position="364"/>
        <end position="387"/>
    </location>
</feature>
<dbReference type="CDD" id="cd00096">
    <property type="entry name" value="Ig"/>
    <property type="match status" value="1"/>
</dbReference>
<keyword evidence="5" id="KW-1015">Disulfide bond</keyword>
<dbReference type="PROSITE" id="PS50835">
    <property type="entry name" value="IG_LIKE"/>
    <property type="match status" value="1"/>
</dbReference>
<evidence type="ECO:0000256" key="3">
    <source>
        <dbReference type="ARBA" id="ARBA00022737"/>
    </source>
</evidence>
<feature type="domain" description="Ig-like" evidence="8">
    <location>
        <begin position="246"/>
        <end position="329"/>
    </location>
</feature>
<evidence type="ECO:0000256" key="5">
    <source>
        <dbReference type="ARBA" id="ARBA00023157"/>
    </source>
</evidence>
<dbReference type="GO" id="GO:0005912">
    <property type="term" value="C:adherens junction"/>
    <property type="evidence" value="ECO:0007669"/>
    <property type="project" value="TreeGrafter"/>
</dbReference>
<organism evidence="9 10">
    <name type="scientific">Mytilus edulis</name>
    <name type="common">Blue mussel</name>
    <dbReference type="NCBI Taxonomy" id="6550"/>
    <lineage>
        <taxon>Eukaryota</taxon>
        <taxon>Metazoa</taxon>
        <taxon>Spiralia</taxon>
        <taxon>Lophotrochozoa</taxon>
        <taxon>Mollusca</taxon>
        <taxon>Bivalvia</taxon>
        <taxon>Autobranchia</taxon>
        <taxon>Pteriomorphia</taxon>
        <taxon>Mytilida</taxon>
        <taxon>Mytiloidea</taxon>
        <taxon>Mytilidae</taxon>
        <taxon>Mytilinae</taxon>
        <taxon>Mytilus</taxon>
    </lineage>
</organism>
<evidence type="ECO:0000259" key="8">
    <source>
        <dbReference type="PROSITE" id="PS50835"/>
    </source>
</evidence>
<keyword evidence="4 7" id="KW-0472">Membrane</keyword>
<dbReference type="EMBL" id="CAJPWZ010000869">
    <property type="protein sequence ID" value="CAG2201836.1"/>
    <property type="molecule type" value="Genomic_DNA"/>
</dbReference>
<keyword evidence="7" id="KW-1133">Transmembrane helix</keyword>
<dbReference type="SMART" id="SM00408">
    <property type="entry name" value="IGc2"/>
    <property type="match status" value="1"/>
</dbReference>
<dbReference type="GO" id="GO:0007156">
    <property type="term" value="P:homophilic cell adhesion via plasma membrane adhesion molecules"/>
    <property type="evidence" value="ECO:0007669"/>
    <property type="project" value="TreeGrafter"/>
</dbReference>
<evidence type="ECO:0000256" key="1">
    <source>
        <dbReference type="ARBA" id="ARBA00004370"/>
    </source>
</evidence>
<dbReference type="InterPro" id="IPR003599">
    <property type="entry name" value="Ig_sub"/>
</dbReference>
<dbReference type="InterPro" id="IPR013783">
    <property type="entry name" value="Ig-like_fold"/>
</dbReference>
<evidence type="ECO:0000256" key="6">
    <source>
        <dbReference type="ARBA" id="ARBA00023180"/>
    </source>
</evidence>
<protein>
    <recommendedName>
        <fullName evidence="8">Ig-like domain-containing protein</fullName>
    </recommendedName>
</protein>
<dbReference type="GO" id="GO:0007157">
    <property type="term" value="P:heterophilic cell-cell adhesion via plasma membrane cell adhesion molecules"/>
    <property type="evidence" value="ECO:0007669"/>
    <property type="project" value="TreeGrafter"/>
</dbReference>
<dbReference type="AlphaFoldDB" id="A0A8S3R3S2"/>
<dbReference type="Proteomes" id="UP000683360">
    <property type="component" value="Unassembled WGS sequence"/>
</dbReference>
<dbReference type="InterPro" id="IPR051427">
    <property type="entry name" value="Nectin/Nectin-like"/>
</dbReference>
<evidence type="ECO:0000256" key="4">
    <source>
        <dbReference type="ARBA" id="ARBA00023136"/>
    </source>
</evidence>
<dbReference type="OrthoDB" id="6158624at2759"/>
<evidence type="ECO:0000313" key="9">
    <source>
        <dbReference type="EMBL" id="CAG2201836.1"/>
    </source>
</evidence>
<dbReference type="Gene3D" id="2.60.40.10">
    <property type="entry name" value="Immunoglobulins"/>
    <property type="match status" value="2"/>
</dbReference>
<dbReference type="PANTHER" id="PTHR23277">
    <property type="entry name" value="NECTIN-RELATED"/>
    <property type="match status" value="1"/>
</dbReference>
<sequence>MYYLVDVNAISVEITGNRTGLLGYNGTDLKCSYTQENTLQVFTVSFMAFNKCSTTFEPIATYIQDKTPLLNTQGQYLKGRVTLTPITQSSAKAVMTFDKLMCIDDTFYQCSAYYLDTSGYSVLYSNNISISVQGRYRTTTTTQDIAEGDNITVVCTGDVGKPPVEHVFQKHLNGQIVAMQDTVTTTSISEMSENCSYYRTSNIVFKVTAFDNNAVIRCVVHSSMADPDMYIDTEPLRFTVNEVSEPTITKYPNKPYYIVGENTSILLTCKSDGNPKPHYQWYKENDNMLISTNERLTITDMNVRNSGIYTCNVSNTFNGDTHRNARHVQLNIMNKENLASSTTVRTSVCNKTSVIKQSNNENTAVIVVGAVCGSIILVLCVILFGVLQNKTFRCFLRRKNNDISVDYVNTVHQQDPSLYEGVGQTLDEHNYEQLSRMEHVYNNTNFSSN</sequence>
<dbReference type="InterPro" id="IPR036179">
    <property type="entry name" value="Ig-like_dom_sf"/>
</dbReference>
<keyword evidence="6" id="KW-0325">Glycoprotein</keyword>
<keyword evidence="10" id="KW-1185">Reference proteome</keyword>
<gene>
    <name evidence="9" type="ORF">MEDL_16438</name>
</gene>
<keyword evidence="3" id="KW-0677">Repeat</keyword>
<keyword evidence="2" id="KW-0732">Signal</keyword>
<dbReference type="SUPFAM" id="SSF48726">
    <property type="entry name" value="Immunoglobulin"/>
    <property type="match status" value="2"/>
</dbReference>
<dbReference type="SMART" id="SM00409">
    <property type="entry name" value="IG"/>
    <property type="match status" value="1"/>
</dbReference>
<evidence type="ECO:0000256" key="2">
    <source>
        <dbReference type="ARBA" id="ARBA00022729"/>
    </source>
</evidence>
<evidence type="ECO:0000313" key="10">
    <source>
        <dbReference type="Proteomes" id="UP000683360"/>
    </source>
</evidence>
<comment type="caution">
    <text evidence="9">The sequence shown here is derived from an EMBL/GenBank/DDBJ whole genome shotgun (WGS) entry which is preliminary data.</text>
</comment>
<keyword evidence="7" id="KW-0812">Transmembrane</keyword>
<name>A0A8S3R3S2_MYTED</name>
<reference evidence="9" key="1">
    <citation type="submission" date="2021-03" db="EMBL/GenBank/DDBJ databases">
        <authorList>
            <person name="Bekaert M."/>
        </authorList>
    </citation>
    <scope>NUCLEOTIDE SEQUENCE</scope>
</reference>